<dbReference type="PRINTS" id="PR01805">
    <property type="entry name" value="VACJLIPOPROT"/>
</dbReference>
<evidence type="ECO:0000256" key="1">
    <source>
        <dbReference type="ARBA" id="ARBA00022729"/>
    </source>
</evidence>
<dbReference type="PANTHER" id="PTHR30035:SF3">
    <property type="entry name" value="INTERMEMBRANE PHOSPHOLIPID TRANSPORT SYSTEM LIPOPROTEIN MLAA"/>
    <property type="match status" value="1"/>
</dbReference>
<feature type="non-terminal residue" evidence="2">
    <location>
        <position position="1"/>
    </location>
</feature>
<gene>
    <name evidence="2" type="ORF">B1B_11249</name>
</gene>
<dbReference type="AlphaFoldDB" id="T1BBM6"/>
<comment type="caution">
    <text evidence="2">The sequence shown here is derived from an EMBL/GenBank/DDBJ whole genome shotgun (WGS) entry which is preliminary data.</text>
</comment>
<organism evidence="2">
    <name type="scientific">mine drainage metagenome</name>
    <dbReference type="NCBI Taxonomy" id="410659"/>
    <lineage>
        <taxon>unclassified sequences</taxon>
        <taxon>metagenomes</taxon>
        <taxon>ecological metagenomes</taxon>
    </lineage>
</organism>
<dbReference type="InterPro" id="IPR007428">
    <property type="entry name" value="MlaA"/>
</dbReference>
<dbReference type="Pfam" id="PF04333">
    <property type="entry name" value="MlaA"/>
    <property type="match status" value="1"/>
</dbReference>
<dbReference type="GO" id="GO:0016020">
    <property type="term" value="C:membrane"/>
    <property type="evidence" value="ECO:0007669"/>
    <property type="project" value="InterPro"/>
</dbReference>
<dbReference type="GO" id="GO:0120010">
    <property type="term" value="P:intermembrane phospholipid transfer"/>
    <property type="evidence" value="ECO:0007669"/>
    <property type="project" value="TreeGrafter"/>
</dbReference>
<evidence type="ECO:0000313" key="2">
    <source>
        <dbReference type="EMBL" id="EQD50409.1"/>
    </source>
</evidence>
<dbReference type="PANTHER" id="PTHR30035">
    <property type="entry name" value="LIPOPROTEIN VACJ-RELATED"/>
    <property type="match status" value="1"/>
</dbReference>
<feature type="non-terminal residue" evidence="2">
    <location>
        <position position="165"/>
    </location>
</feature>
<dbReference type="EMBL" id="AUZY01007287">
    <property type="protein sequence ID" value="EQD50409.1"/>
    <property type="molecule type" value="Genomic_DNA"/>
</dbReference>
<accession>T1BBM6</accession>
<reference evidence="2" key="1">
    <citation type="submission" date="2013-08" db="EMBL/GenBank/DDBJ databases">
        <authorList>
            <person name="Mendez C."/>
            <person name="Richter M."/>
            <person name="Ferrer M."/>
            <person name="Sanchez J."/>
        </authorList>
    </citation>
    <scope>NUCLEOTIDE SEQUENCE</scope>
</reference>
<protein>
    <submittedName>
        <fullName evidence="2">VacJ family lipoprotein</fullName>
    </submittedName>
</protein>
<name>T1BBM6_9ZZZZ</name>
<keyword evidence="1" id="KW-0732">Signal</keyword>
<reference evidence="2" key="2">
    <citation type="journal article" date="2014" name="ISME J.">
        <title>Microbial stratification in low pH oxic and suboxic macroscopic growths along an acid mine drainage.</title>
        <authorList>
            <person name="Mendez-Garcia C."/>
            <person name="Mesa V."/>
            <person name="Sprenger R.R."/>
            <person name="Richter M."/>
            <person name="Diez M.S."/>
            <person name="Solano J."/>
            <person name="Bargiela R."/>
            <person name="Golyshina O.V."/>
            <person name="Manteca A."/>
            <person name="Ramos J.L."/>
            <person name="Gallego J.R."/>
            <person name="Llorente I."/>
            <person name="Martins Dos Santos V.A."/>
            <person name="Jensen O.N."/>
            <person name="Pelaez A.I."/>
            <person name="Sanchez J."/>
            <person name="Ferrer M."/>
        </authorList>
    </citation>
    <scope>NUCLEOTIDE SEQUENCE</scope>
</reference>
<proteinExistence type="predicted"/>
<sequence length="165" mass="18553">LVNLNDPTVFFNDVVEAEPRRAGDTLMRFLINSTLGVGGFFDVAKHWGYPNHDADFGMTLALYGVPPGPYLFLPIIGPSNPRDLAGFGVDIADWPFTWMANGTTIYALEWAYYGLNAIDVRSRVLDSLDQVQKTALDPYATIRSLYRQRRESQIEAIRNDHRATV</sequence>
<keyword evidence="2" id="KW-0449">Lipoprotein</keyword>